<sequence length="312" mass="33013">MFGKRISKAQLLYIGLALLCLFPFMSPPIALVVGLIIAQVIENPFSDLSHKAVQWLLKIAVIGLGFGMSVSSALSAGKQGFLFTVASITLTLSLGLAFGKLLGIDKKIIQMISVGTAICGGSAIAALSPIIKADAKQISISIGIVFLLNSIALFIFPAIGHYLDLSQHQFGLWSAIAIHDTSSVIGAADVYGAKALEVATTVKLARALWILPISMVFVLFSGGSVKKIKTPYFIGLFILAIIANTYVPNIEIVAPYIVSASKVALTLVLFLIGTSLSFSSLKEVGAKPLFLAIGVWVFISVLSLVVILKTTF</sequence>
<feature type="transmembrane region" description="Helical" evidence="7">
    <location>
        <begin position="253"/>
        <end position="276"/>
    </location>
</feature>
<evidence type="ECO:0000256" key="2">
    <source>
        <dbReference type="ARBA" id="ARBA00007977"/>
    </source>
</evidence>
<dbReference type="Pfam" id="PF03601">
    <property type="entry name" value="Cons_hypoth698"/>
    <property type="match status" value="1"/>
</dbReference>
<feature type="transmembrane region" description="Helical" evidence="7">
    <location>
        <begin position="12"/>
        <end position="41"/>
    </location>
</feature>
<dbReference type="InterPro" id="IPR018383">
    <property type="entry name" value="UPF0324_pro"/>
</dbReference>
<dbReference type="EMBL" id="JAEHJZ010000049">
    <property type="protein sequence ID" value="MBJ7882537.1"/>
    <property type="molecule type" value="Genomic_DNA"/>
</dbReference>
<dbReference type="AlphaFoldDB" id="A0A934KXT4"/>
<keyword evidence="6 7" id="KW-0472">Membrane</keyword>
<feature type="transmembrane region" description="Helical" evidence="7">
    <location>
        <begin position="108"/>
        <end position="128"/>
    </location>
</feature>
<name>A0A934KXT4_9FLAO</name>
<keyword evidence="3" id="KW-1003">Cell membrane</keyword>
<proteinExistence type="inferred from homology"/>
<keyword evidence="4 7" id="KW-0812">Transmembrane</keyword>
<evidence type="ECO:0000256" key="7">
    <source>
        <dbReference type="SAM" id="Phobius"/>
    </source>
</evidence>
<evidence type="ECO:0000256" key="3">
    <source>
        <dbReference type="ARBA" id="ARBA00022475"/>
    </source>
</evidence>
<dbReference type="PANTHER" id="PTHR30106">
    <property type="entry name" value="INNER MEMBRANE PROTEIN YEIH-RELATED"/>
    <property type="match status" value="1"/>
</dbReference>
<organism evidence="8 9">
    <name type="scientific">Gelidibacter salicanalis</name>
    <dbReference type="NCBI Taxonomy" id="291193"/>
    <lineage>
        <taxon>Bacteria</taxon>
        <taxon>Pseudomonadati</taxon>
        <taxon>Bacteroidota</taxon>
        <taxon>Flavobacteriia</taxon>
        <taxon>Flavobacteriales</taxon>
        <taxon>Flavobacteriaceae</taxon>
        <taxon>Gelidibacter</taxon>
    </lineage>
</organism>
<evidence type="ECO:0000256" key="4">
    <source>
        <dbReference type="ARBA" id="ARBA00022692"/>
    </source>
</evidence>
<comment type="similarity">
    <text evidence="2">Belongs to the UPF0324 family.</text>
</comment>
<reference evidence="8 9" key="1">
    <citation type="submission" date="2020-09" db="EMBL/GenBank/DDBJ databases">
        <title>Draft genome of Gelidibacter salicanalis PAMC21136.</title>
        <authorList>
            <person name="Park H."/>
        </authorList>
    </citation>
    <scope>NUCLEOTIDE SEQUENCE [LARGE SCALE GENOMIC DNA]</scope>
    <source>
        <strain evidence="8 9">PAMC21136</strain>
    </source>
</reference>
<feature type="transmembrane region" description="Helical" evidence="7">
    <location>
        <begin position="288"/>
        <end position="308"/>
    </location>
</feature>
<feature type="transmembrane region" description="Helical" evidence="7">
    <location>
        <begin position="53"/>
        <end position="74"/>
    </location>
</feature>
<gene>
    <name evidence="8" type="ORF">JEM65_18025</name>
</gene>
<keyword evidence="9" id="KW-1185">Reference proteome</keyword>
<feature type="transmembrane region" description="Helical" evidence="7">
    <location>
        <begin position="140"/>
        <end position="163"/>
    </location>
</feature>
<keyword evidence="5 7" id="KW-1133">Transmembrane helix</keyword>
<dbReference type="Proteomes" id="UP000662373">
    <property type="component" value="Unassembled WGS sequence"/>
</dbReference>
<dbReference type="GO" id="GO:0005886">
    <property type="term" value="C:plasma membrane"/>
    <property type="evidence" value="ECO:0007669"/>
    <property type="project" value="UniProtKB-SubCell"/>
</dbReference>
<dbReference type="PANTHER" id="PTHR30106:SF1">
    <property type="entry name" value="UPF0324 MEMBRANE PROTEIN FN0533"/>
    <property type="match status" value="1"/>
</dbReference>
<feature type="transmembrane region" description="Helical" evidence="7">
    <location>
        <begin position="230"/>
        <end position="247"/>
    </location>
</feature>
<comment type="subcellular location">
    <subcellularLocation>
        <location evidence="1">Cell membrane</location>
        <topology evidence="1">Multi-pass membrane protein</topology>
    </subcellularLocation>
</comment>
<feature type="transmembrane region" description="Helical" evidence="7">
    <location>
        <begin position="81"/>
        <end position="102"/>
    </location>
</feature>
<protein>
    <submittedName>
        <fullName evidence="8">Sulfate exporter family transporter</fullName>
    </submittedName>
</protein>
<evidence type="ECO:0000256" key="6">
    <source>
        <dbReference type="ARBA" id="ARBA00023136"/>
    </source>
</evidence>
<evidence type="ECO:0000256" key="5">
    <source>
        <dbReference type="ARBA" id="ARBA00022989"/>
    </source>
</evidence>
<evidence type="ECO:0000313" key="9">
    <source>
        <dbReference type="Proteomes" id="UP000662373"/>
    </source>
</evidence>
<accession>A0A934KXT4</accession>
<feature type="transmembrane region" description="Helical" evidence="7">
    <location>
        <begin position="204"/>
        <end position="223"/>
    </location>
</feature>
<evidence type="ECO:0000256" key="1">
    <source>
        <dbReference type="ARBA" id="ARBA00004651"/>
    </source>
</evidence>
<evidence type="ECO:0000313" key="8">
    <source>
        <dbReference type="EMBL" id="MBJ7882537.1"/>
    </source>
</evidence>
<comment type="caution">
    <text evidence="8">The sequence shown here is derived from an EMBL/GenBank/DDBJ whole genome shotgun (WGS) entry which is preliminary data.</text>
</comment>